<dbReference type="Pfam" id="PF00072">
    <property type="entry name" value="Response_reg"/>
    <property type="match status" value="1"/>
</dbReference>
<dbReference type="InterPro" id="IPR001789">
    <property type="entry name" value="Sig_transdc_resp-reg_receiver"/>
</dbReference>
<evidence type="ECO:0000256" key="1">
    <source>
        <dbReference type="ARBA" id="ARBA00022553"/>
    </source>
</evidence>
<dbReference type="OrthoDB" id="60033at2759"/>
<dbReference type="PANTHER" id="PTHR43719">
    <property type="entry name" value="TWO-COMPONENT HISTIDINE KINASE"/>
    <property type="match status" value="1"/>
</dbReference>
<dbReference type="CDD" id="cd17546">
    <property type="entry name" value="REC_hyHK_CKI1_RcsC-like"/>
    <property type="match status" value="1"/>
</dbReference>
<dbReference type="VEuPathDB" id="AmoebaDB:NAEGRDRAFT_5286"/>
<dbReference type="STRING" id="5762.D2VHF9"/>
<evidence type="ECO:0000313" key="4">
    <source>
        <dbReference type="EMBL" id="EFC43580.1"/>
    </source>
</evidence>
<sequence length="116" mass="13320">RALVVDDNELIRKLVKNMLKMCKCEEAENGLEALKKCEEHEFDFIILDIIMPLIDGFEAAKILRNERKVKTPILALTGNSLQEEIDALLKIGVNKVMIKPIKRLELFSELRDVLTE</sequence>
<protein>
    <submittedName>
        <fullName evidence="4">Predicted protein</fullName>
    </submittedName>
</protein>
<dbReference type="GeneID" id="8862175"/>
<proteinExistence type="predicted"/>
<feature type="non-terminal residue" evidence="4">
    <location>
        <position position="1"/>
    </location>
</feature>
<dbReference type="SMART" id="SM00448">
    <property type="entry name" value="REC"/>
    <property type="match status" value="1"/>
</dbReference>
<keyword evidence="5" id="KW-1185">Reference proteome</keyword>
<dbReference type="OMA" id="KCEEHEF"/>
<dbReference type="InterPro" id="IPR011006">
    <property type="entry name" value="CheY-like_superfamily"/>
</dbReference>
<evidence type="ECO:0000313" key="5">
    <source>
        <dbReference type="Proteomes" id="UP000006671"/>
    </source>
</evidence>
<gene>
    <name evidence="4" type="ORF">NAEGRDRAFT_5286</name>
</gene>
<feature type="modified residue" description="4-aspartylphosphate" evidence="2">
    <location>
        <position position="48"/>
    </location>
</feature>
<feature type="domain" description="Response regulatory" evidence="3">
    <location>
        <begin position="1"/>
        <end position="114"/>
    </location>
</feature>
<keyword evidence="1 2" id="KW-0597">Phosphoprotein</keyword>
<dbReference type="InterPro" id="IPR050956">
    <property type="entry name" value="2C_system_His_kinase"/>
</dbReference>
<evidence type="ECO:0000259" key="3">
    <source>
        <dbReference type="PROSITE" id="PS50110"/>
    </source>
</evidence>
<dbReference type="GO" id="GO:0000160">
    <property type="term" value="P:phosphorelay signal transduction system"/>
    <property type="evidence" value="ECO:0007669"/>
    <property type="project" value="InterPro"/>
</dbReference>
<reference evidence="4 5" key="1">
    <citation type="journal article" date="2010" name="Cell">
        <title>The genome of Naegleria gruberi illuminates early eukaryotic versatility.</title>
        <authorList>
            <person name="Fritz-Laylin L.K."/>
            <person name="Prochnik S.E."/>
            <person name="Ginger M.L."/>
            <person name="Dacks J.B."/>
            <person name="Carpenter M.L."/>
            <person name="Field M.C."/>
            <person name="Kuo A."/>
            <person name="Paredez A."/>
            <person name="Chapman J."/>
            <person name="Pham J."/>
            <person name="Shu S."/>
            <person name="Neupane R."/>
            <person name="Cipriano M."/>
            <person name="Mancuso J."/>
            <person name="Tu H."/>
            <person name="Salamov A."/>
            <person name="Lindquist E."/>
            <person name="Shapiro H."/>
            <person name="Lucas S."/>
            <person name="Grigoriev I.V."/>
            <person name="Cande W.Z."/>
            <person name="Fulton C."/>
            <person name="Rokhsar D.S."/>
            <person name="Dawson S.C."/>
        </authorList>
    </citation>
    <scope>NUCLEOTIDE SEQUENCE [LARGE SCALE GENOMIC DNA]</scope>
    <source>
        <strain evidence="4 5">NEG-M</strain>
    </source>
</reference>
<name>D2VHF9_NAEGR</name>
<dbReference type="Gene3D" id="3.40.50.2300">
    <property type="match status" value="1"/>
</dbReference>
<dbReference type="RefSeq" id="XP_002676324.1">
    <property type="nucleotide sequence ID" value="XM_002676278.2"/>
</dbReference>
<dbReference type="AlphaFoldDB" id="D2VHF9"/>
<dbReference type="KEGG" id="ngr:NAEGRDRAFT_5286"/>
<dbReference type="InParanoid" id="D2VHF9"/>
<dbReference type="Proteomes" id="UP000006671">
    <property type="component" value="Unassembled WGS sequence"/>
</dbReference>
<feature type="non-terminal residue" evidence="4">
    <location>
        <position position="116"/>
    </location>
</feature>
<organism evidence="5">
    <name type="scientific">Naegleria gruberi</name>
    <name type="common">Amoeba</name>
    <dbReference type="NCBI Taxonomy" id="5762"/>
    <lineage>
        <taxon>Eukaryota</taxon>
        <taxon>Discoba</taxon>
        <taxon>Heterolobosea</taxon>
        <taxon>Tetramitia</taxon>
        <taxon>Eutetramitia</taxon>
        <taxon>Vahlkampfiidae</taxon>
        <taxon>Naegleria</taxon>
    </lineage>
</organism>
<dbReference type="EMBL" id="GG738872">
    <property type="protein sequence ID" value="EFC43580.1"/>
    <property type="molecule type" value="Genomic_DNA"/>
</dbReference>
<dbReference type="PANTHER" id="PTHR43719:SF28">
    <property type="entry name" value="PEROXIDE STRESS-ACTIVATED HISTIDINE KINASE MAK1-RELATED"/>
    <property type="match status" value="1"/>
</dbReference>
<accession>D2VHF9</accession>
<evidence type="ECO:0000256" key="2">
    <source>
        <dbReference type="PROSITE-ProRule" id="PRU00169"/>
    </source>
</evidence>
<dbReference type="PROSITE" id="PS50110">
    <property type="entry name" value="RESPONSE_REGULATORY"/>
    <property type="match status" value="1"/>
</dbReference>
<dbReference type="SUPFAM" id="SSF52172">
    <property type="entry name" value="CheY-like"/>
    <property type="match status" value="1"/>
</dbReference>
<dbReference type="eggNOG" id="KOG0519">
    <property type="taxonomic scope" value="Eukaryota"/>
</dbReference>